<dbReference type="RefSeq" id="WP_114372799.1">
    <property type="nucleotide sequence ID" value="NZ_CP031092.1"/>
</dbReference>
<dbReference type="Gene3D" id="2.40.50.40">
    <property type="match status" value="1"/>
</dbReference>
<dbReference type="PANTHER" id="PTHR37299">
    <property type="entry name" value="TRANSCRIPTIONAL REGULATOR-RELATED"/>
    <property type="match status" value="1"/>
</dbReference>
<evidence type="ECO:0000259" key="1">
    <source>
        <dbReference type="PROSITE" id="PS50930"/>
    </source>
</evidence>
<proteinExistence type="predicted"/>
<dbReference type="InterPro" id="IPR046947">
    <property type="entry name" value="LytR-like"/>
</dbReference>
<dbReference type="Proteomes" id="UP000252100">
    <property type="component" value="Chromosome"/>
</dbReference>
<sequence>MDHFSVDSMMETFRELFPKETSIAVSDAQHFIYYKPSKHIDLKIRPGDKISEDTVTYKALSIQQKTSDHINGKVFGTPYFGTSVPIFDAGRPTGCVTAILPSKQLRLLSSFLTVQMNDSWVPTPYQEVMFLEAQNRKTWIQSEKGTGTHKFSLSELEPHLPDDSFIRCHRSYIINVNYIAEIQPDTHSTFLLIMKDRTKIPVSQTYASHFRKILSF</sequence>
<dbReference type="AlphaFoldDB" id="A0A345BZ34"/>
<dbReference type="SMART" id="SM00850">
    <property type="entry name" value="LytTR"/>
    <property type="match status" value="1"/>
</dbReference>
<dbReference type="InterPro" id="IPR007492">
    <property type="entry name" value="LytTR_DNA-bd_dom"/>
</dbReference>
<dbReference type="EMBL" id="CP031092">
    <property type="protein sequence ID" value="AXF56215.1"/>
    <property type="molecule type" value="Genomic_DNA"/>
</dbReference>
<organism evidence="2 3">
    <name type="scientific">Salicibibacter kimchii</name>
    <dbReference type="NCBI Taxonomy" id="2099786"/>
    <lineage>
        <taxon>Bacteria</taxon>
        <taxon>Bacillati</taxon>
        <taxon>Bacillota</taxon>
        <taxon>Bacilli</taxon>
        <taxon>Bacillales</taxon>
        <taxon>Bacillaceae</taxon>
        <taxon>Salicibibacter</taxon>
    </lineage>
</organism>
<dbReference type="PROSITE" id="PS50930">
    <property type="entry name" value="HTH_LYTTR"/>
    <property type="match status" value="1"/>
</dbReference>
<evidence type="ECO:0000313" key="3">
    <source>
        <dbReference type="Proteomes" id="UP000252100"/>
    </source>
</evidence>
<dbReference type="GO" id="GO:0000156">
    <property type="term" value="F:phosphorelay response regulator activity"/>
    <property type="evidence" value="ECO:0007669"/>
    <property type="project" value="InterPro"/>
</dbReference>
<reference evidence="2 3" key="1">
    <citation type="journal article" date="2018" name="J. Microbiol.">
        <title>Salicibibacter kimchii gen. nov., sp. nov., a moderately halophilic and alkalitolerant bacterium in the family Bacillaceae, isolated from kimchi.</title>
        <authorList>
            <person name="Jang J.Y."/>
            <person name="Oh Y.J."/>
            <person name="Lim S.K."/>
            <person name="Park H.K."/>
            <person name="Lee C."/>
            <person name="Kim J.Y."/>
            <person name="Lee M.A."/>
            <person name="Choi H.J."/>
        </authorList>
    </citation>
    <scope>NUCLEOTIDE SEQUENCE [LARGE SCALE GENOMIC DNA]</scope>
    <source>
        <strain evidence="2 3">NKC1-1</strain>
    </source>
</reference>
<name>A0A345BZ34_9BACI</name>
<dbReference type="OrthoDB" id="9802383at2"/>
<dbReference type="KEGG" id="rue:DT065_09440"/>
<feature type="domain" description="HTH LytTR-type" evidence="1">
    <location>
        <begin position="112"/>
        <end position="216"/>
    </location>
</feature>
<dbReference type="Pfam" id="PF04397">
    <property type="entry name" value="LytTR"/>
    <property type="match status" value="1"/>
</dbReference>
<accession>A0A345BZ34</accession>
<dbReference type="PANTHER" id="PTHR37299:SF4">
    <property type="entry name" value="TRANSCRIPTIONAL REGULATOR"/>
    <property type="match status" value="1"/>
</dbReference>
<evidence type="ECO:0000313" key="2">
    <source>
        <dbReference type="EMBL" id="AXF56215.1"/>
    </source>
</evidence>
<dbReference type="Gene3D" id="2.20.25.10">
    <property type="match status" value="1"/>
</dbReference>
<gene>
    <name evidence="2" type="ORF">DT065_09440</name>
</gene>
<dbReference type="GO" id="GO:0003677">
    <property type="term" value="F:DNA binding"/>
    <property type="evidence" value="ECO:0007669"/>
    <property type="project" value="InterPro"/>
</dbReference>
<keyword evidence="3" id="KW-1185">Reference proteome</keyword>
<protein>
    <submittedName>
        <fullName evidence="2">LytTR family transcriptional regulator</fullName>
    </submittedName>
</protein>